<name>A0AA48H3V6_9BACT</name>
<keyword evidence="2" id="KW-1015">Disulfide bond</keyword>
<dbReference type="KEGG" id="msea:METESE_04660"/>
<dbReference type="AlphaFoldDB" id="A0AA48H3V6"/>
<feature type="domain" description="Dockerin" evidence="5">
    <location>
        <begin position="509"/>
        <end position="571"/>
    </location>
</feature>
<reference evidence="6" key="1">
    <citation type="journal article" date="2023" name="Int. J. Syst. Evol. Microbiol.">
        <title>Mesoterricola silvestris gen. nov., sp. nov., Mesoterricola sediminis sp. nov., Geothrix oryzae sp. nov., Geothrix edaphica sp. nov., Geothrix rubra sp. nov., and Geothrix limicola sp. nov., six novel members of Acidobacteriota isolated from soils.</title>
        <authorList>
            <person name="Itoh H."/>
            <person name="Sugisawa Y."/>
            <person name="Mise K."/>
            <person name="Xu Z."/>
            <person name="Kuniyasu M."/>
            <person name="Ushijima N."/>
            <person name="Kawano K."/>
            <person name="Kobayashi E."/>
            <person name="Shiratori Y."/>
            <person name="Masuda Y."/>
            <person name="Senoo K."/>
        </authorList>
    </citation>
    <scope>NUCLEOTIDE SEQUENCE</scope>
    <source>
        <strain evidence="6">W786</strain>
    </source>
</reference>
<dbReference type="SMART" id="SM00408">
    <property type="entry name" value="IGc2"/>
    <property type="match status" value="1"/>
</dbReference>
<dbReference type="EMBL" id="AP027081">
    <property type="protein sequence ID" value="BDU75508.1"/>
    <property type="molecule type" value="Genomic_DNA"/>
</dbReference>
<dbReference type="PANTHER" id="PTHR45080:SF8">
    <property type="entry name" value="IG-LIKE DOMAIN-CONTAINING PROTEIN"/>
    <property type="match status" value="1"/>
</dbReference>
<dbReference type="InterPro" id="IPR038765">
    <property type="entry name" value="Papain-like_cys_pep_sf"/>
</dbReference>
<accession>A0AA48H3V6</accession>
<dbReference type="GO" id="GO:0050808">
    <property type="term" value="P:synapse organization"/>
    <property type="evidence" value="ECO:0007669"/>
    <property type="project" value="TreeGrafter"/>
</dbReference>
<feature type="chain" id="PRO_5041438056" description="Ig-like domain-containing protein" evidence="3">
    <location>
        <begin position="21"/>
        <end position="571"/>
    </location>
</feature>
<feature type="signal peptide" evidence="3">
    <location>
        <begin position="1"/>
        <end position="20"/>
    </location>
</feature>
<dbReference type="InterPro" id="IPR003599">
    <property type="entry name" value="Ig_sub"/>
</dbReference>
<dbReference type="InterPro" id="IPR003598">
    <property type="entry name" value="Ig_sub2"/>
</dbReference>
<dbReference type="InterPro" id="IPR013783">
    <property type="entry name" value="Ig-like_fold"/>
</dbReference>
<dbReference type="Pfam" id="PF00404">
    <property type="entry name" value="Dockerin_1"/>
    <property type="match status" value="1"/>
</dbReference>
<dbReference type="InterPro" id="IPR036439">
    <property type="entry name" value="Dockerin_dom_sf"/>
</dbReference>
<evidence type="ECO:0008006" key="8">
    <source>
        <dbReference type="Google" id="ProtNLM"/>
    </source>
</evidence>
<dbReference type="GO" id="GO:0005886">
    <property type="term" value="C:plasma membrane"/>
    <property type="evidence" value="ECO:0007669"/>
    <property type="project" value="TreeGrafter"/>
</dbReference>
<dbReference type="SUPFAM" id="SSF63446">
    <property type="entry name" value="Type I dockerin domain"/>
    <property type="match status" value="1"/>
</dbReference>
<keyword evidence="7" id="KW-1185">Reference proteome</keyword>
<proteinExistence type="predicted"/>
<organism evidence="6 7">
    <name type="scientific">Mesoterricola sediminis</name>
    <dbReference type="NCBI Taxonomy" id="2927980"/>
    <lineage>
        <taxon>Bacteria</taxon>
        <taxon>Pseudomonadati</taxon>
        <taxon>Acidobacteriota</taxon>
        <taxon>Holophagae</taxon>
        <taxon>Holophagales</taxon>
        <taxon>Holophagaceae</taxon>
        <taxon>Mesoterricola</taxon>
    </lineage>
</organism>
<dbReference type="SUPFAM" id="SSF48726">
    <property type="entry name" value="Immunoglobulin"/>
    <property type="match status" value="1"/>
</dbReference>
<evidence type="ECO:0000256" key="1">
    <source>
        <dbReference type="ARBA" id="ARBA00022729"/>
    </source>
</evidence>
<dbReference type="InterPro" id="IPR050958">
    <property type="entry name" value="Cell_Adh-Cytoskel_Orgn"/>
</dbReference>
<dbReference type="Gene3D" id="2.60.40.10">
    <property type="entry name" value="Immunoglobulins"/>
    <property type="match status" value="1"/>
</dbReference>
<dbReference type="Gene3D" id="3.90.70.10">
    <property type="entry name" value="Cysteine proteinases"/>
    <property type="match status" value="1"/>
</dbReference>
<evidence type="ECO:0000259" key="5">
    <source>
        <dbReference type="PROSITE" id="PS51766"/>
    </source>
</evidence>
<dbReference type="InterPro" id="IPR002105">
    <property type="entry name" value="Dockerin_1_rpt"/>
</dbReference>
<dbReference type="SMART" id="SM00409">
    <property type="entry name" value="IG"/>
    <property type="match status" value="1"/>
</dbReference>
<feature type="domain" description="Ig-like" evidence="4">
    <location>
        <begin position="344"/>
        <end position="425"/>
    </location>
</feature>
<dbReference type="Proteomes" id="UP001228113">
    <property type="component" value="Chromosome"/>
</dbReference>
<evidence type="ECO:0000259" key="4">
    <source>
        <dbReference type="PROSITE" id="PS50835"/>
    </source>
</evidence>
<dbReference type="InterPro" id="IPR016134">
    <property type="entry name" value="Dockerin_dom"/>
</dbReference>
<gene>
    <name evidence="6" type="ORF">METESE_04660</name>
</gene>
<dbReference type="GO" id="GO:0004553">
    <property type="term" value="F:hydrolase activity, hydrolyzing O-glycosyl compounds"/>
    <property type="evidence" value="ECO:0007669"/>
    <property type="project" value="InterPro"/>
</dbReference>
<dbReference type="GO" id="GO:0007156">
    <property type="term" value="P:homophilic cell adhesion via plasma membrane adhesion molecules"/>
    <property type="evidence" value="ECO:0007669"/>
    <property type="project" value="TreeGrafter"/>
</dbReference>
<sequence length="571" mass="60194">MNIKYMPAALVALALPCGLAAQPASIYPNGPATVFHLGAGGHLLLRVLAPGGTGQEAVTWRLAGPGQLSVQDQGRWDMAFRAPRAGGGTSVVTASLASDPSRQVAFTVHVDPRPAEALPRRVDLRPGGTHPPADRHQGLCNNCYAFSALGALELELARVYGIQARLSVQFVNELMRAGGEDPCQPNYFGTVLDRLNQAGILVPWSNPHAAFAERAQHASPFPVGRFPSYRLVHVGSQPLDTALWSDADIVDEVCGLLAEGRPVILKRGGHYITLAGYDRSAPDPAAHRWIALDSLHPLPGPPELDHLLTLYPEGGWNALTPRGERRYTFDVISDLDVDLRAPAPPAPVIRAGAPALAEGQPFELVADVGGDPPVTYQWFRNGHPLPGAHGAVLQVAAARAADAGQYAVRAANPYGDALSAEVRVTVTPAAAPELRVEAPRTTVVCGARLRIHSTFVAHPRAPVHWSASGGRFRDAGPGHVTFVAPDHPGAVTLTARAEGAHGLSGTLTLQVKSPDVDGDGRVDLADLARLAAALGTARGDAHYNDAADLDGDGRIDALDAALLLDHLDRLP</sequence>
<dbReference type="InterPro" id="IPR018247">
    <property type="entry name" value="EF_Hand_1_Ca_BS"/>
</dbReference>
<dbReference type="InterPro" id="IPR007110">
    <property type="entry name" value="Ig-like_dom"/>
</dbReference>
<dbReference type="PROSITE" id="PS51766">
    <property type="entry name" value="DOCKERIN"/>
    <property type="match status" value="1"/>
</dbReference>
<dbReference type="CDD" id="cd00096">
    <property type="entry name" value="Ig"/>
    <property type="match status" value="1"/>
</dbReference>
<evidence type="ECO:0000313" key="7">
    <source>
        <dbReference type="Proteomes" id="UP001228113"/>
    </source>
</evidence>
<dbReference type="SUPFAM" id="SSF54001">
    <property type="entry name" value="Cysteine proteinases"/>
    <property type="match status" value="1"/>
</dbReference>
<dbReference type="Pfam" id="PF13895">
    <property type="entry name" value="Ig_2"/>
    <property type="match status" value="1"/>
</dbReference>
<evidence type="ECO:0000256" key="3">
    <source>
        <dbReference type="SAM" id="SignalP"/>
    </source>
</evidence>
<dbReference type="InterPro" id="IPR036179">
    <property type="entry name" value="Ig-like_dom_sf"/>
</dbReference>
<dbReference type="Gene3D" id="1.10.1330.10">
    <property type="entry name" value="Dockerin domain"/>
    <property type="match status" value="1"/>
</dbReference>
<evidence type="ECO:0000313" key="6">
    <source>
        <dbReference type="EMBL" id="BDU75508.1"/>
    </source>
</evidence>
<dbReference type="PANTHER" id="PTHR45080">
    <property type="entry name" value="CONTACTIN 5"/>
    <property type="match status" value="1"/>
</dbReference>
<evidence type="ECO:0000256" key="2">
    <source>
        <dbReference type="ARBA" id="ARBA00023157"/>
    </source>
</evidence>
<dbReference type="PROSITE" id="PS50835">
    <property type="entry name" value="IG_LIKE"/>
    <property type="match status" value="1"/>
</dbReference>
<protein>
    <recommendedName>
        <fullName evidence="8">Ig-like domain-containing protein</fullName>
    </recommendedName>
</protein>
<keyword evidence="1 3" id="KW-0732">Signal</keyword>
<dbReference type="PROSITE" id="PS00018">
    <property type="entry name" value="EF_HAND_1"/>
    <property type="match status" value="1"/>
</dbReference>
<dbReference type="GO" id="GO:0000272">
    <property type="term" value="P:polysaccharide catabolic process"/>
    <property type="evidence" value="ECO:0007669"/>
    <property type="project" value="InterPro"/>
</dbReference>